<dbReference type="EMBL" id="AFNH02000788">
    <property type="protein sequence ID" value="EZG56105.1"/>
    <property type="molecule type" value="Genomic_DNA"/>
</dbReference>
<name>A0A023B3Y2_GRENI</name>
<dbReference type="VEuPathDB" id="CryptoDB:GNI_105650"/>
<proteinExistence type="predicted"/>
<reference evidence="1" key="1">
    <citation type="submission" date="2013-12" db="EMBL/GenBank/DDBJ databases">
        <authorList>
            <person name="Omoto C.K."/>
            <person name="Sibley D."/>
            <person name="Venepally P."/>
            <person name="Hadjithomas M."/>
            <person name="Karamycheva S."/>
            <person name="Brunk B."/>
            <person name="Roos D."/>
            <person name="Caler E."/>
            <person name="Lorenzi H."/>
        </authorList>
    </citation>
    <scope>NUCLEOTIDE SEQUENCE</scope>
</reference>
<comment type="caution">
    <text evidence="1">The sequence shown here is derived from an EMBL/GenBank/DDBJ whole genome shotgun (WGS) entry which is preliminary data.</text>
</comment>
<dbReference type="GeneID" id="22913758"/>
<sequence length="477" mass="54526">MSGPTKGKQLKFTSQNQTLYYTEKPLRQSLVSRLRLNGGVLKESITKEAFVSALIQRLKLKGSTEQYEKLFDEVVQRRRVSGDRVEWEQLVDSLLNHRAQFVGEYHRALEDYRNVQMMGEKAVKELSEGERMGDHRLVIHLQSLTFDYGESEDGDLLSSSAMLYQLEVELLDSHDVQESDLVKAQKHCIFNEFMTFPLATPSAVLRFKLMREPATAIDPQQREICGSGEQSLKNLQNMIPLIFDNVPIDASDNGVAHLAFSALWQFDREAYYRSVLSSLDSRLNALHVAVQVQQSNVDELDKQLFGYPVENTKWTHVLLSPNAAMDASVSLMQRIAKRDINDSIQVGLIITLMISCISQFARGSFIETLVLLTCIWHNNGTTTLLTLSYYPLPTLSYYPLHTRAYYPLPTRAYYPLPTRAYYPYGTTTHTVNMFFPLRTSNTLDQKELPKLYSCPFNSPIQKLVQFSIQQKLQHLSV</sequence>
<dbReference type="RefSeq" id="XP_011131338.1">
    <property type="nucleotide sequence ID" value="XM_011133036.1"/>
</dbReference>
<keyword evidence="2" id="KW-1185">Reference proteome</keyword>
<gene>
    <name evidence="1" type="ORF">GNI_105650</name>
</gene>
<accession>A0A023B3Y2</accession>
<organism evidence="1 2">
    <name type="scientific">Gregarina niphandrodes</name>
    <name type="common">Septate eugregarine</name>
    <dbReference type="NCBI Taxonomy" id="110365"/>
    <lineage>
        <taxon>Eukaryota</taxon>
        <taxon>Sar</taxon>
        <taxon>Alveolata</taxon>
        <taxon>Apicomplexa</taxon>
        <taxon>Conoidasida</taxon>
        <taxon>Gregarinasina</taxon>
        <taxon>Eugregarinorida</taxon>
        <taxon>Gregarinidae</taxon>
        <taxon>Gregarina</taxon>
    </lineage>
</organism>
<evidence type="ECO:0000313" key="2">
    <source>
        <dbReference type="Proteomes" id="UP000019763"/>
    </source>
</evidence>
<dbReference type="Proteomes" id="UP000019763">
    <property type="component" value="Unassembled WGS sequence"/>
</dbReference>
<evidence type="ECO:0000313" key="1">
    <source>
        <dbReference type="EMBL" id="EZG56105.1"/>
    </source>
</evidence>
<dbReference type="AlphaFoldDB" id="A0A023B3Y2"/>
<protein>
    <submittedName>
        <fullName evidence="1">Uncharacterized protein</fullName>
    </submittedName>
</protein>